<feature type="transmembrane region" description="Helical" evidence="9">
    <location>
        <begin position="182"/>
        <end position="202"/>
    </location>
</feature>
<evidence type="ECO:0000259" key="10">
    <source>
        <dbReference type="PROSITE" id="PS50850"/>
    </source>
</evidence>
<dbReference type="PANTHER" id="PTHR48022">
    <property type="entry name" value="PLASTIDIC GLUCOSE TRANSPORTER 4"/>
    <property type="match status" value="1"/>
</dbReference>
<dbReference type="GO" id="GO:0005351">
    <property type="term" value="F:carbohydrate:proton symporter activity"/>
    <property type="evidence" value="ECO:0007669"/>
    <property type="project" value="TreeGrafter"/>
</dbReference>
<feature type="transmembrane region" description="Helical" evidence="9">
    <location>
        <begin position="438"/>
        <end position="459"/>
    </location>
</feature>
<dbReference type="InterPro" id="IPR003663">
    <property type="entry name" value="Sugar/inositol_transpt"/>
</dbReference>
<evidence type="ECO:0000256" key="8">
    <source>
        <dbReference type="SAM" id="MobiDB-lite"/>
    </source>
</evidence>
<feature type="transmembrane region" description="Helical" evidence="9">
    <location>
        <begin position="112"/>
        <end position="136"/>
    </location>
</feature>
<feature type="transmembrane region" description="Helical" evidence="9">
    <location>
        <begin position="381"/>
        <end position="400"/>
    </location>
</feature>
<feature type="transmembrane region" description="Helical" evidence="9">
    <location>
        <begin position="281"/>
        <end position="299"/>
    </location>
</feature>
<evidence type="ECO:0000256" key="5">
    <source>
        <dbReference type="ARBA" id="ARBA00022989"/>
    </source>
</evidence>
<sequence length="519" mass="55741">MLRFNLQMPPGTKRLYTICLYLALGSALWGYNIGILSSILAHPGWKNALYSPSPAQKGVVTGIYYGGTLLSYLFVSHLLADVLGRRYSSVIGTGVLAVGALIMASAGGGSAVAVMAFGRFISGLGVGVVSTGVPLYQSEIAPAKDRGRFVTVNHAGFIGGLAMGLWAGYFITFWSSAAGQFWGWRVLILVQLLPAGVFAYSLPRLPESPRWLVEKGEAVAARSVLAALRQGSYDEDDISDELQAIRSSIASRPKSKYSPSIALSLSLFQDPALFARLWRGFLLQFMAQMCGATAMKYYLPTLLKALGLSTQMALLVGALEVTVKISMTLVEMWLIDRFGRKVCLIGGSLVMAIAMLINGALPLSFPNNSSHFADSVCIAFIFIYAMGYSIGLGPAAWVYCSEIFPTSVRARGLNFAASGGSIGSIITSQIWPMGNARFGSGIYFFFMAVNLICVPIVWLQYPETKGKALEEMDALFGQTMSHSPNVALSGGEGFDSRDAQPRPEGEALRGDTEDDPLPL</sequence>
<reference evidence="11 12" key="1">
    <citation type="journal article" date="2015" name="Genome Announc.">
        <title>Draft Genome Sequence and Gene Annotation of the Entomopathogenic Fungus Verticillium hemipterigenum.</title>
        <authorList>
            <person name="Horn F."/>
            <person name="Habel A."/>
            <person name="Scharf D.H."/>
            <person name="Dworschak J."/>
            <person name="Brakhage A.A."/>
            <person name="Guthke R."/>
            <person name="Hertweck C."/>
            <person name="Linde J."/>
        </authorList>
    </citation>
    <scope>NUCLEOTIDE SEQUENCE [LARGE SCALE GENOMIC DNA]</scope>
</reference>
<evidence type="ECO:0000256" key="3">
    <source>
        <dbReference type="ARBA" id="ARBA00022448"/>
    </source>
</evidence>
<evidence type="ECO:0000256" key="9">
    <source>
        <dbReference type="SAM" id="Phobius"/>
    </source>
</evidence>
<protein>
    <recommendedName>
        <fullName evidence="10">Major facilitator superfamily (MFS) profile domain-containing protein</fullName>
    </recommendedName>
</protein>
<feature type="transmembrane region" description="Helical" evidence="9">
    <location>
        <begin position="157"/>
        <end position="176"/>
    </location>
</feature>
<dbReference type="GO" id="GO:0016020">
    <property type="term" value="C:membrane"/>
    <property type="evidence" value="ECO:0007669"/>
    <property type="project" value="UniProtKB-SubCell"/>
</dbReference>
<gene>
    <name evidence="11" type="ORF">VHEMI00058</name>
</gene>
<name>A0A0A1SI74_9HYPO</name>
<dbReference type="PROSITE" id="PS00217">
    <property type="entry name" value="SUGAR_TRANSPORT_2"/>
    <property type="match status" value="1"/>
</dbReference>
<comment type="subcellular location">
    <subcellularLocation>
        <location evidence="1">Membrane</location>
        <topology evidence="1">Multi-pass membrane protein</topology>
    </subcellularLocation>
</comment>
<feature type="transmembrane region" description="Helical" evidence="9">
    <location>
        <begin position="412"/>
        <end position="432"/>
    </location>
</feature>
<dbReference type="PANTHER" id="PTHR48022:SF14">
    <property type="entry name" value="MAJOR FACILITATOR SUPERFAMILY (MFS) PROFILE DOMAIN-CONTAINING PROTEIN-RELATED"/>
    <property type="match status" value="1"/>
</dbReference>
<evidence type="ECO:0000256" key="6">
    <source>
        <dbReference type="ARBA" id="ARBA00023136"/>
    </source>
</evidence>
<dbReference type="OrthoDB" id="6612291at2759"/>
<proteinExistence type="inferred from homology"/>
<dbReference type="EMBL" id="CDHN01000001">
    <property type="protein sequence ID" value="CEJ79843.1"/>
    <property type="molecule type" value="Genomic_DNA"/>
</dbReference>
<feature type="compositionally biased region" description="Basic and acidic residues" evidence="8">
    <location>
        <begin position="494"/>
        <end position="511"/>
    </location>
</feature>
<evidence type="ECO:0000313" key="12">
    <source>
        <dbReference type="Proteomes" id="UP000039046"/>
    </source>
</evidence>
<keyword evidence="6 9" id="KW-0472">Membrane</keyword>
<dbReference type="PRINTS" id="PR00171">
    <property type="entry name" value="SUGRTRNSPORT"/>
</dbReference>
<dbReference type="Gene3D" id="1.20.1250.20">
    <property type="entry name" value="MFS general substrate transporter like domains"/>
    <property type="match status" value="1"/>
</dbReference>
<feature type="transmembrane region" description="Helical" evidence="9">
    <location>
        <begin position="87"/>
        <end position="106"/>
    </location>
</feature>
<keyword evidence="12" id="KW-1185">Reference proteome</keyword>
<dbReference type="InterPro" id="IPR005829">
    <property type="entry name" value="Sugar_transporter_CS"/>
</dbReference>
<keyword evidence="4 9" id="KW-0812">Transmembrane</keyword>
<dbReference type="Proteomes" id="UP000039046">
    <property type="component" value="Unassembled WGS sequence"/>
</dbReference>
<comment type="similarity">
    <text evidence="2 7">Belongs to the major facilitator superfamily. Sugar transporter (TC 2.A.1.1) family.</text>
</comment>
<dbReference type="InterPro" id="IPR005828">
    <property type="entry name" value="MFS_sugar_transport-like"/>
</dbReference>
<dbReference type="FunFam" id="1.20.1250.20:FF:000134">
    <property type="entry name" value="MFS sugar transporter protein"/>
    <property type="match status" value="1"/>
</dbReference>
<feature type="region of interest" description="Disordered" evidence="8">
    <location>
        <begin position="483"/>
        <end position="519"/>
    </location>
</feature>
<evidence type="ECO:0000256" key="1">
    <source>
        <dbReference type="ARBA" id="ARBA00004141"/>
    </source>
</evidence>
<dbReference type="AlphaFoldDB" id="A0A0A1SI74"/>
<dbReference type="PROSITE" id="PS50850">
    <property type="entry name" value="MFS"/>
    <property type="match status" value="1"/>
</dbReference>
<accession>A0A0A1SI74</accession>
<feature type="transmembrane region" description="Helical" evidence="9">
    <location>
        <begin position="342"/>
        <end position="361"/>
    </location>
</feature>
<feature type="transmembrane region" description="Helical" evidence="9">
    <location>
        <begin position="20"/>
        <end position="42"/>
    </location>
</feature>
<dbReference type="InterPro" id="IPR050360">
    <property type="entry name" value="MFS_Sugar_Transporters"/>
</dbReference>
<evidence type="ECO:0000256" key="7">
    <source>
        <dbReference type="RuleBase" id="RU003346"/>
    </source>
</evidence>
<dbReference type="STRING" id="1531966.A0A0A1SI74"/>
<feature type="transmembrane region" description="Helical" evidence="9">
    <location>
        <begin position="62"/>
        <end position="80"/>
    </location>
</feature>
<evidence type="ECO:0000313" key="11">
    <source>
        <dbReference type="EMBL" id="CEJ79843.1"/>
    </source>
</evidence>
<dbReference type="Pfam" id="PF00083">
    <property type="entry name" value="Sugar_tr"/>
    <property type="match status" value="1"/>
</dbReference>
<dbReference type="NCBIfam" id="TIGR00879">
    <property type="entry name" value="SP"/>
    <property type="match status" value="1"/>
</dbReference>
<dbReference type="HOGENOM" id="CLU_001265_30_3_1"/>
<evidence type="ECO:0000256" key="2">
    <source>
        <dbReference type="ARBA" id="ARBA00010992"/>
    </source>
</evidence>
<feature type="domain" description="Major facilitator superfamily (MFS) profile" evidence="10">
    <location>
        <begin position="18"/>
        <end position="465"/>
    </location>
</feature>
<dbReference type="InterPro" id="IPR020846">
    <property type="entry name" value="MFS_dom"/>
</dbReference>
<keyword evidence="3 7" id="KW-0813">Transport</keyword>
<dbReference type="InterPro" id="IPR036259">
    <property type="entry name" value="MFS_trans_sf"/>
</dbReference>
<feature type="transmembrane region" description="Helical" evidence="9">
    <location>
        <begin position="311"/>
        <end position="330"/>
    </location>
</feature>
<evidence type="ECO:0000256" key="4">
    <source>
        <dbReference type="ARBA" id="ARBA00022692"/>
    </source>
</evidence>
<dbReference type="SUPFAM" id="SSF103473">
    <property type="entry name" value="MFS general substrate transporter"/>
    <property type="match status" value="1"/>
</dbReference>
<organism evidence="11 12">
    <name type="scientific">[Torrubiella] hemipterigena</name>
    <dbReference type="NCBI Taxonomy" id="1531966"/>
    <lineage>
        <taxon>Eukaryota</taxon>
        <taxon>Fungi</taxon>
        <taxon>Dikarya</taxon>
        <taxon>Ascomycota</taxon>
        <taxon>Pezizomycotina</taxon>
        <taxon>Sordariomycetes</taxon>
        <taxon>Hypocreomycetidae</taxon>
        <taxon>Hypocreales</taxon>
        <taxon>Clavicipitaceae</taxon>
        <taxon>Clavicipitaceae incertae sedis</taxon>
        <taxon>'Torrubiella' clade</taxon>
    </lineage>
</organism>
<keyword evidence="5 9" id="KW-1133">Transmembrane helix</keyword>